<evidence type="ECO:0000256" key="5">
    <source>
        <dbReference type="ARBA" id="ARBA00022741"/>
    </source>
</evidence>
<keyword evidence="4 9" id="KW-0808">Transferase</keyword>
<name>A0A9P9JKT2_9HYPO</name>
<dbReference type="OrthoDB" id="275177at2759"/>
<evidence type="ECO:0000256" key="4">
    <source>
        <dbReference type="ARBA" id="ARBA00022679"/>
    </source>
</evidence>
<evidence type="ECO:0000313" key="11">
    <source>
        <dbReference type="Proteomes" id="UP000738349"/>
    </source>
</evidence>
<evidence type="ECO:0000256" key="3">
    <source>
        <dbReference type="ARBA" id="ARBA00012054"/>
    </source>
</evidence>
<accession>A0A9P9JKT2</accession>
<comment type="caution">
    <text evidence="10">The sequence shown here is derived from an EMBL/GenBank/DDBJ whole genome shotgun (WGS) entry which is preliminary data.</text>
</comment>
<dbReference type="NCBIfam" id="TIGR01313">
    <property type="entry name" value="therm_gnt_kin"/>
    <property type="match status" value="1"/>
</dbReference>
<sequence>MANKGLSDADQCGWIWFILGPTASGKTTVAKFLAASLHFDYIEGDDFHSQANIEKMSKGIPLSDADRHDWLLSLRDSCRRQHDERQQCIAVAVSALKQKYRDTLRELSHGHKDLRVAFIYLHVHEDVLRERAAHRHGHYAGQNLVHSQMDTLEPPTDDEIDVVEIDAGGDIKKLESDVVEKVRKIMGVSNPGPVK</sequence>
<evidence type="ECO:0000256" key="6">
    <source>
        <dbReference type="ARBA" id="ARBA00022777"/>
    </source>
</evidence>
<evidence type="ECO:0000256" key="2">
    <source>
        <dbReference type="ARBA" id="ARBA00008420"/>
    </source>
</evidence>
<keyword evidence="7 9" id="KW-0067">ATP-binding</keyword>
<evidence type="ECO:0000256" key="1">
    <source>
        <dbReference type="ARBA" id="ARBA00004875"/>
    </source>
</evidence>
<proteinExistence type="inferred from homology"/>
<comment type="similarity">
    <text evidence="2 9">Belongs to the gluconokinase GntK/GntV family.</text>
</comment>
<dbReference type="Proteomes" id="UP000738349">
    <property type="component" value="Unassembled WGS sequence"/>
</dbReference>
<dbReference type="InterPro" id="IPR006001">
    <property type="entry name" value="Therm_gnt_kin"/>
</dbReference>
<gene>
    <name evidence="10" type="ORF">EDB81DRAFT_638591</name>
</gene>
<dbReference type="AlphaFoldDB" id="A0A9P9JKT2"/>
<dbReference type="PANTHER" id="PTHR43442:SF3">
    <property type="entry name" value="GLUCONOKINASE-RELATED"/>
    <property type="match status" value="1"/>
</dbReference>
<dbReference type="EMBL" id="JAGMUV010000003">
    <property type="protein sequence ID" value="KAH7166539.1"/>
    <property type="molecule type" value="Genomic_DNA"/>
</dbReference>
<dbReference type="GO" id="GO:0005524">
    <property type="term" value="F:ATP binding"/>
    <property type="evidence" value="ECO:0007669"/>
    <property type="project" value="UniProtKB-KW"/>
</dbReference>
<organism evidence="10 11">
    <name type="scientific">Dactylonectria macrodidyma</name>
    <dbReference type="NCBI Taxonomy" id="307937"/>
    <lineage>
        <taxon>Eukaryota</taxon>
        <taxon>Fungi</taxon>
        <taxon>Dikarya</taxon>
        <taxon>Ascomycota</taxon>
        <taxon>Pezizomycotina</taxon>
        <taxon>Sordariomycetes</taxon>
        <taxon>Hypocreomycetidae</taxon>
        <taxon>Hypocreales</taxon>
        <taxon>Nectriaceae</taxon>
        <taxon>Dactylonectria</taxon>
    </lineage>
</organism>
<comment type="catalytic activity">
    <reaction evidence="8 9">
        <text>D-gluconate + ATP = 6-phospho-D-gluconate + ADP + H(+)</text>
        <dbReference type="Rhea" id="RHEA:19433"/>
        <dbReference type="ChEBI" id="CHEBI:15378"/>
        <dbReference type="ChEBI" id="CHEBI:18391"/>
        <dbReference type="ChEBI" id="CHEBI:30616"/>
        <dbReference type="ChEBI" id="CHEBI:58759"/>
        <dbReference type="ChEBI" id="CHEBI:456216"/>
        <dbReference type="EC" id="2.7.1.12"/>
    </reaction>
</comment>
<keyword evidence="11" id="KW-1185">Reference proteome</keyword>
<keyword evidence="5 9" id="KW-0547">Nucleotide-binding</keyword>
<comment type="pathway">
    <text evidence="1 9">Carbohydrate acid metabolism; D-gluconate degradation.</text>
</comment>
<protein>
    <recommendedName>
        <fullName evidence="3 9">Gluconokinase</fullName>
        <ecNumber evidence="3 9">2.7.1.12</ecNumber>
    </recommendedName>
</protein>
<evidence type="ECO:0000256" key="8">
    <source>
        <dbReference type="ARBA" id="ARBA00048090"/>
    </source>
</evidence>
<dbReference type="GO" id="GO:0016787">
    <property type="term" value="F:hydrolase activity"/>
    <property type="evidence" value="ECO:0007669"/>
    <property type="project" value="UniProtKB-KW"/>
</dbReference>
<evidence type="ECO:0000313" key="10">
    <source>
        <dbReference type="EMBL" id="KAH7166539.1"/>
    </source>
</evidence>
<dbReference type="EC" id="2.7.1.12" evidence="3 9"/>
<dbReference type="GO" id="GO:0005737">
    <property type="term" value="C:cytoplasm"/>
    <property type="evidence" value="ECO:0007669"/>
    <property type="project" value="TreeGrafter"/>
</dbReference>
<keyword evidence="6 9" id="KW-0418">Kinase</keyword>
<evidence type="ECO:0000256" key="7">
    <source>
        <dbReference type="ARBA" id="ARBA00022840"/>
    </source>
</evidence>
<keyword evidence="10" id="KW-0378">Hydrolase</keyword>
<dbReference type="GO" id="GO:0046316">
    <property type="term" value="F:gluconokinase activity"/>
    <property type="evidence" value="ECO:0007669"/>
    <property type="project" value="UniProtKB-EC"/>
</dbReference>
<reference evidence="10" key="1">
    <citation type="journal article" date="2021" name="Nat. Commun.">
        <title>Genetic determinants of endophytism in the Arabidopsis root mycobiome.</title>
        <authorList>
            <person name="Mesny F."/>
            <person name="Miyauchi S."/>
            <person name="Thiergart T."/>
            <person name="Pickel B."/>
            <person name="Atanasova L."/>
            <person name="Karlsson M."/>
            <person name="Huettel B."/>
            <person name="Barry K.W."/>
            <person name="Haridas S."/>
            <person name="Chen C."/>
            <person name="Bauer D."/>
            <person name="Andreopoulos W."/>
            <person name="Pangilinan J."/>
            <person name="LaButti K."/>
            <person name="Riley R."/>
            <person name="Lipzen A."/>
            <person name="Clum A."/>
            <person name="Drula E."/>
            <person name="Henrissat B."/>
            <person name="Kohler A."/>
            <person name="Grigoriev I.V."/>
            <person name="Martin F.M."/>
            <person name="Hacquard S."/>
        </authorList>
    </citation>
    <scope>NUCLEOTIDE SEQUENCE</scope>
    <source>
        <strain evidence="10">MPI-CAGE-AT-0147</strain>
    </source>
</reference>
<dbReference type="CDD" id="cd02021">
    <property type="entry name" value="GntK"/>
    <property type="match status" value="1"/>
</dbReference>
<dbReference type="PANTHER" id="PTHR43442">
    <property type="entry name" value="GLUCONOKINASE-RELATED"/>
    <property type="match status" value="1"/>
</dbReference>
<dbReference type="Pfam" id="PF13671">
    <property type="entry name" value="AAA_33"/>
    <property type="match status" value="1"/>
</dbReference>
<dbReference type="InterPro" id="IPR027417">
    <property type="entry name" value="P-loop_NTPase"/>
</dbReference>
<dbReference type="SUPFAM" id="SSF52540">
    <property type="entry name" value="P-loop containing nucleoside triphosphate hydrolases"/>
    <property type="match status" value="1"/>
</dbReference>
<dbReference type="GO" id="GO:0005975">
    <property type="term" value="P:carbohydrate metabolic process"/>
    <property type="evidence" value="ECO:0007669"/>
    <property type="project" value="InterPro"/>
</dbReference>
<dbReference type="Gene3D" id="3.40.50.300">
    <property type="entry name" value="P-loop containing nucleotide triphosphate hydrolases"/>
    <property type="match status" value="1"/>
</dbReference>
<evidence type="ECO:0000256" key="9">
    <source>
        <dbReference type="RuleBase" id="RU363066"/>
    </source>
</evidence>